<comment type="caution">
    <text evidence="2">The sequence shown here is derived from an EMBL/GenBank/DDBJ whole genome shotgun (WGS) entry which is preliminary data.</text>
</comment>
<evidence type="ECO:0000313" key="2">
    <source>
        <dbReference type="EMBL" id="MBC8539771.1"/>
    </source>
</evidence>
<organism evidence="2 3">
    <name type="scientific">Congzhengia minquanensis</name>
    <dbReference type="NCBI Taxonomy" id="2763657"/>
    <lineage>
        <taxon>Bacteria</taxon>
        <taxon>Bacillati</taxon>
        <taxon>Bacillota</taxon>
        <taxon>Clostridia</taxon>
        <taxon>Eubacteriales</taxon>
        <taxon>Oscillospiraceae</taxon>
        <taxon>Congzhengia</taxon>
    </lineage>
</organism>
<keyword evidence="3" id="KW-1185">Reference proteome</keyword>
<evidence type="ECO:0000256" key="1">
    <source>
        <dbReference type="SAM" id="Phobius"/>
    </source>
</evidence>
<protein>
    <recommendedName>
        <fullName evidence="4">Stage III sporulation protein AD</fullName>
    </recommendedName>
</protein>
<sequence>MDVVKIVVLAILGAFLSQVLKEYKPFLGTALSIITASAVFFFALPELERITVYAKSIYQAAGGKDMYIDSVLKITGIACLTWLGSDILKDAGLSAASTAVVMTGKVVCMGLCLPVIGALFQTLLSILPN</sequence>
<dbReference type="Pfam" id="PF06686">
    <property type="entry name" value="SpoIIIAC"/>
    <property type="match status" value="2"/>
</dbReference>
<dbReference type="EMBL" id="JACRSU010000001">
    <property type="protein sequence ID" value="MBC8539771.1"/>
    <property type="molecule type" value="Genomic_DNA"/>
</dbReference>
<evidence type="ECO:0000313" key="3">
    <source>
        <dbReference type="Proteomes" id="UP000611762"/>
    </source>
</evidence>
<dbReference type="AlphaFoldDB" id="A0A926DKZ8"/>
<keyword evidence="1" id="KW-0812">Transmembrane</keyword>
<dbReference type="InterPro" id="IPR025664">
    <property type="entry name" value="Spore_III_AC/AD"/>
</dbReference>
<feature type="transmembrane region" description="Helical" evidence="1">
    <location>
        <begin position="31"/>
        <end position="47"/>
    </location>
</feature>
<keyword evidence="1" id="KW-1133">Transmembrane helix</keyword>
<feature type="transmembrane region" description="Helical" evidence="1">
    <location>
        <begin position="106"/>
        <end position="127"/>
    </location>
</feature>
<reference evidence="2" key="1">
    <citation type="submission" date="2020-08" db="EMBL/GenBank/DDBJ databases">
        <title>Genome public.</title>
        <authorList>
            <person name="Liu C."/>
            <person name="Sun Q."/>
        </authorList>
    </citation>
    <scope>NUCLEOTIDE SEQUENCE</scope>
    <source>
        <strain evidence="2">H8</strain>
    </source>
</reference>
<keyword evidence="1" id="KW-0472">Membrane</keyword>
<evidence type="ECO:0008006" key="4">
    <source>
        <dbReference type="Google" id="ProtNLM"/>
    </source>
</evidence>
<gene>
    <name evidence="2" type="ORF">H8698_02120</name>
</gene>
<accession>A0A926DKZ8</accession>
<name>A0A926DKZ8_9FIRM</name>
<proteinExistence type="predicted"/>
<dbReference type="Proteomes" id="UP000611762">
    <property type="component" value="Unassembled WGS sequence"/>
</dbReference>